<keyword evidence="2" id="KW-1185">Reference proteome</keyword>
<evidence type="ECO:0000313" key="2">
    <source>
        <dbReference type="Proteomes" id="UP000634136"/>
    </source>
</evidence>
<dbReference type="AlphaFoldDB" id="A0A834SEB3"/>
<accession>A0A834SEB3</accession>
<organism evidence="1 2">
    <name type="scientific">Senna tora</name>
    <dbReference type="NCBI Taxonomy" id="362788"/>
    <lineage>
        <taxon>Eukaryota</taxon>
        <taxon>Viridiplantae</taxon>
        <taxon>Streptophyta</taxon>
        <taxon>Embryophyta</taxon>
        <taxon>Tracheophyta</taxon>
        <taxon>Spermatophyta</taxon>
        <taxon>Magnoliopsida</taxon>
        <taxon>eudicotyledons</taxon>
        <taxon>Gunneridae</taxon>
        <taxon>Pentapetalae</taxon>
        <taxon>rosids</taxon>
        <taxon>fabids</taxon>
        <taxon>Fabales</taxon>
        <taxon>Fabaceae</taxon>
        <taxon>Caesalpinioideae</taxon>
        <taxon>Cassia clade</taxon>
        <taxon>Senna</taxon>
    </lineage>
</organism>
<name>A0A834SEB3_9FABA</name>
<reference evidence="1" key="1">
    <citation type="submission" date="2020-09" db="EMBL/GenBank/DDBJ databases">
        <title>Genome-Enabled Discovery of Anthraquinone Biosynthesis in Senna tora.</title>
        <authorList>
            <person name="Kang S.-H."/>
            <person name="Pandey R.P."/>
            <person name="Lee C.-M."/>
            <person name="Sim J.-S."/>
            <person name="Jeong J.-T."/>
            <person name="Choi B.-S."/>
            <person name="Jung M."/>
            <person name="Ginzburg D."/>
            <person name="Zhao K."/>
            <person name="Won S.Y."/>
            <person name="Oh T.-J."/>
            <person name="Yu Y."/>
            <person name="Kim N.-H."/>
            <person name="Lee O.R."/>
            <person name="Lee T.-H."/>
            <person name="Bashyal P."/>
            <person name="Kim T.-S."/>
            <person name="Lee W.-H."/>
            <person name="Kawkins C."/>
            <person name="Kim C.-K."/>
            <person name="Kim J.S."/>
            <person name="Ahn B.O."/>
            <person name="Rhee S.Y."/>
            <person name="Sohng J.K."/>
        </authorList>
    </citation>
    <scope>NUCLEOTIDE SEQUENCE</scope>
    <source>
        <tissue evidence="1">Leaf</tissue>
    </source>
</reference>
<evidence type="ECO:0000313" key="1">
    <source>
        <dbReference type="EMBL" id="KAF7801476.1"/>
    </source>
</evidence>
<dbReference type="Proteomes" id="UP000634136">
    <property type="component" value="Unassembled WGS sequence"/>
</dbReference>
<protein>
    <submittedName>
        <fullName evidence="1">Uncharacterized protein</fullName>
    </submittedName>
</protein>
<gene>
    <name evidence="1" type="ORF">G2W53_040587</name>
</gene>
<proteinExistence type="predicted"/>
<sequence length="32" mass="3610">MANIVPNQDPIGQQQWQFGFETLINLPPTIAK</sequence>
<comment type="caution">
    <text evidence="1">The sequence shown here is derived from an EMBL/GenBank/DDBJ whole genome shotgun (WGS) entry which is preliminary data.</text>
</comment>
<dbReference type="EMBL" id="JAAIUW010000013">
    <property type="protein sequence ID" value="KAF7801476.1"/>
    <property type="molecule type" value="Genomic_DNA"/>
</dbReference>